<comment type="catalytic activity">
    <reaction evidence="1">
        <text>Hydrolysis of terminal non-reducing N-acetyl-D-hexosamine residues in N-acetyl-beta-D-hexosaminides.</text>
        <dbReference type="EC" id="3.2.1.52"/>
    </reaction>
</comment>
<evidence type="ECO:0000256" key="4">
    <source>
        <dbReference type="ARBA" id="ARBA00022801"/>
    </source>
</evidence>
<feature type="domain" description="Beta-hexosaminidase bacterial type N-terminal" evidence="10">
    <location>
        <begin position="30"/>
        <end position="147"/>
    </location>
</feature>
<dbReference type="Proteomes" id="UP000236000">
    <property type="component" value="Unassembled WGS sequence"/>
</dbReference>
<keyword evidence="5" id="KW-0326">Glycosidase</keyword>
<evidence type="ECO:0000256" key="5">
    <source>
        <dbReference type="ARBA" id="ARBA00023295"/>
    </source>
</evidence>
<keyword evidence="4" id="KW-0378">Hydrolase</keyword>
<reference evidence="11 12" key="1">
    <citation type="journal article" date="2017" name="BMC Genomics">
        <title>Genome sequencing of 39 Akkermansia muciniphila isolates reveals its population structure, genomic and functional diverisity, and global distribution in mammalian gut microbiotas.</title>
        <authorList>
            <person name="Guo X."/>
            <person name="Li S."/>
            <person name="Zhang J."/>
            <person name="Wu F."/>
            <person name="Li X."/>
            <person name="Wu D."/>
            <person name="Zhang M."/>
            <person name="Ou Z."/>
            <person name="Jie Z."/>
            <person name="Yan Q."/>
            <person name="Li P."/>
            <person name="Yi J."/>
            <person name="Peng Y."/>
        </authorList>
    </citation>
    <scope>NUCLEOTIDE SEQUENCE [LARGE SCALE GENOMIC DNA]</scope>
    <source>
        <strain evidence="11 12">GP24</strain>
    </source>
</reference>
<evidence type="ECO:0000256" key="7">
    <source>
        <dbReference type="SAM" id="MobiDB-lite"/>
    </source>
</evidence>
<feature type="chain" id="PRO_5015009415" description="beta-N-acetylhexosaminidase" evidence="8">
    <location>
        <begin position="21"/>
        <end position="549"/>
    </location>
</feature>
<dbReference type="CDD" id="cd06563">
    <property type="entry name" value="GH20_chitobiase-like"/>
    <property type="match status" value="1"/>
</dbReference>
<evidence type="ECO:0000256" key="1">
    <source>
        <dbReference type="ARBA" id="ARBA00001231"/>
    </source>
</evidence>
<keyword evidence="8" id="KW-0732">Signal</keyword>
<evidence type="ECO:0000256" key="3">
    <source>
        <dbReference type="ARBA" id="ARBA00012663"/>
    </source>
</evidence>
<proteinExistence type="inferred from homology"/>
<dbReference type="InterPro" id="IPR017853">
    <property type="entry name" value="GH"/>
</dbReference>
<organism evidence="11 12">
    <name type="scientific">Akkermansia muciniphila</name>
    <dbReference type="NCBI Taxonomy" id="239935"/>
    <lineage>
        <taxon>Bacteria</taxon>
        <taxon>Pseudomonadati</taxon>
        <taxon>Verrucomicrobiota</taxon>
        <taxon>Verrucomicrobiia</taxon>
        <taxon>Verrucomicrobiales</taxon>
        <taxon>Akkermansiaceae</taxon>
        <taxon>Akkermansia</taxon>
    </lineage>
</organism>
<comment type="caution">
    <text evidence="11">The sequence shown here is derived from an EMBL/GenBank/DDBJ whole genome shotgun (WGS) entry which is preliminary data.</text>
</comment>
<dbReference type="InterPro" id="IPR029018">
    <property type="entry name" value="Hex-like_dom2"/>
</dbReference>
<protein>
    <recommendedName>
        <fullName evidence="3">beta-N-acetylhexosaminidase</fullName>
        <ecNumber evidence="3">3.2.1.52</ecNumber>
    </recommendedName>
</protein>
<dbReference type="GO" id="GO:0004563">
    <property type="term" value="F:beta-N-acetylhexosaminidase activity"/>
    <property type="evidence" value="ECO:0007669"/>
    <property type="project" value="UniProtKB-EC"/>
</dbReference>
<dbReference type="OrthoDB" id="177545at2"/>
<gene>
    <name evidence="11" type="ORF">CXU22_09365</name>
</gene>
<feature type="region of interest" description="Disordered" evidence="7">
    <location>
        <begin position="528"/>
        <end position="549"/>
    </location>
</feature>
<dbReference type="InterPro" id="IPR015882">
    <property type="entry name" value="HEX_bac_N"/>
</dbReference>
<evidence type="ECO:0000313" key="12">
    <source>
        <dbReference type="Proteomes" id="UP000236000"/>
    </source>
</evidence>
<evidence type="ECO:0000313" key="11">
    <source>
        <dbReference type="EMBL" id="PNC16857.1"/>
    </source>
</evidence>
<dbReference type="AlphaFoldDB" id="A0A2N8HAH7"/>
<dbReference type="Pfam" id="PF00728">
    <property type="entry name" value="Glyco_hydro_20"/>
    <property type="match status" value="1"/>
</dbReference>
<evidence type="ECO:0000256" key="2">
    <source>
        <dbReference type="ARBA" id="ARBA00006285"/>
    </source>
</evidence>
<dbReference type="EC" id="3.2.1.52" evidence="3"/>
<dbReference type="GO" id="GO:0005975">
    <property type="term" value="P:carbohydrate metabolic process"/>
    <property type="evidence" value="ECO:0007669"/>
    <property type="project" value="InterPro"/>
</dbReference>
<evidence type="ECO:0000256" key="8">
    <source>
        <dbReference type="SAM" id="SignalP"/>
    </source>
</evidence>
<evidence type="ECO:0000259" key="9">
    <source>
        <dbReference type="Pfam" id="PF00728"/>
    </source>
</evidence>
<sequence>MVSRHLFPAMAFSLSSFCWGAASAPVQETPHIIPLPAALQVKTGEPGFSLKEGVKLPEGHPLSTRAERIFRDNGIKTSLAKSGADVLFTEDSALGREGYRIAVTPDSISIASGGPNGALYALQSLMQSIVTDGNGAPALPRMDVKDQPRFAWRGLMMDSCRHMMPVRDIKKILDLMERYKFNTLHWHLTDDQGWRLPIAKYPRLTAAGAIRAQSPVIGNRNKPDGTPYSGHYTADEIREVVQYAKDRGITVIPEVELPGHASAAITAYPELGNTDIPGFAPKVQETWGVHPYTFSPTEKTFRFLEDVIDEVCLLFPDSPYIHIGGDEAPKDQWKQSPAAQQVMKDNGLANENELQSYFIRRVEKMINKHGKRLIGWDEIQEGGLSPTATMMVWRSWMPNSSRHALAQGNDVVMTPNSHLYFDYDQGPGKPSAPEYETINNDNMTWQRVYSLEPIPQGTPKEQEKQVLGCQANVWTEYIPNLPKWEYHVFPRALALAEVAWTPRELKNEKDFKKRLDRELPFLDARRVNYKRPDNGAPAQPDAVITRERR</sequence>
<feature type="active site" description="Proton donor" evidence="6">
    <location>
        <position position="327"/>
    </location>
</feature>
<dbReference type="InterPro" id="IPR015883">
    <property type="entry name" value="Glyco_hydro_20_cat"/>
</dbReference>
<dbReference type="GO" id="GO:0030203">
    <property type="term" value="P:glycosaminoglycan metabolic process"/>
    <property type="evidence" value="ECO:0007669"/>
    <property type="project" value="TreeGrafter"/>
</dbReference>
<dbReference type="PANTHER" id="PTHR22600:SF57">
    <property type="entry name" value="BETA-N-ACETYLHEXOSAMINIDASE"/>
    <property type="match status" value="1"/>
</dbReference>
<dbReference type="SUPFAM" id="SSF51445">
    <property type="entry name" value="(Trans)glycosidases"/>
    <property type="match status" value="1"/>
</dbReference>
<dbReference type="Pfam" id="PF02838">
    <property type="entry name" value="Glyco_hydro_20b"/>
    <property type="match status" value="1"/>
</dbReference>
<feature type="signal peptide" evidence="8">
    <location>
        <begin position="1"/>
        <end position="20"/>
    </location>
</feature>
<dbReference type="Gene3D" id="3.30.379.10">
    <property type="entry name" value="Chitobiase/beta-hexosaminidase domain 2-like"/>
    <property type="match status" value="1"/>
</dbReference>
<evidence type="ECO:0000256" key="6">
    <source>
        <dbReference type="PIRSR" id="PIRSR625705-1"/>
    </source>
</evidence>
<accession>A0A2N8HAH7</accession>
<dbReference type="GO" id="GO:0016020">
    <property type="term" value="C:membrane"/>
    <property type="evidence" value="ECO:0007669"/>
    <property type="project" value="TreeGrafter"/>
</dbReference>
<dbReference type="InterPro" id="IPR025705">
    <property type="entry name" value="Beta_hexosaminidase_sua/sub"/>
</dbReference>
<evidence type="ECO:0000259" key="10">
    <source>
        <dbReference type="Pfam" id="PF02838"/>
    </source>
</evidence>
<dbReference type="SUPFAM" id="SSF55545">
    <property type="entry name" value="beta-N-acetylhexosaminidase-like domain"/>
    <property type="match status" value="1"/>
</dbReference>
<feature type="domain" description="Glycoside hydrolase family 20 catalytic" evidence="9">
    <location>
        <begin position="150"/>
        <end position="502"/>
    </location>
</feature>
<dbReference type="Gene3D" id="3.20.20.80">
    <property type="entry name" value="Glycosidases"/>
    <property type="match status" value="1"/>
</dbReference>
<comment type="similarity">
    <text evidence="2">Belongs to the glycosyl hydrolase 20 family.</text>
</comment>
<dbReference type="EMBL" id="PJKA01000013">
    <property type="protein sequence ID" value="PNC16857.1"/>
    <property type="molecule type" value="Genomic_DNA"/>
</dbReference>
<name>A0A2N8HAH7_9BACT</name>
<dbReference type="PANTHER" id="PTHR22600">
    <property type="entry name" value="BETA-HEXOSAMINIDASE"/>
    <property type="match status" value="1"/>
</dbReference>
<dbReference type="PRINTS" id="PR00738">
    <property type="entry name" value="GLHYDRLASE20"/>
</dbReference>